<comment type="subunit">
    <text evidence="6">Homotetramer. Forms an RuvA(8)-RuvB(12)-Holliday junction (HJ) complex. HJ DNA is sandwiched between 2 RuvA tetramers; dsDNA enters through RuvA and exits via RuvB. An RuvB hexamer assembles on each DNA strand where it exits the tetramer. Each RuvB hexamer is contacted by two RuvA subunits (via domain III) on 2 adjacent RuvB subunits; this complex drives branch migration. In the full resolvosome a probable DNA-RuvA(4)-RuvB(12)-RuvC(2) complex forms which resolves the HJ.</text>
</comment>
<proteinExistence type="inferred from homology"/>
<dbReference type="SUPFAM" id="SSF50249">
    <property type="entry name" value="Nucleic acid-binding proteins"/>
    <property type="match status" value="1"/>
</dbReference>
<feature type="domain" description="Helix-hairpin-helix DNA-binding motif class 1" evidence="7">
    <location>
        <begin position="72"/>
        <end position="91"/>
    </location>
</feature>
<dbReference type="Gene3D" id="2.40.50.140">
    <property type="entry name" value="Nucleic acid-binding proteins"/>
    <property type="match status" value="1"/>
</dbReference>
<dbReference type="InterPro" id="IPR012340">
    <property type="entry name" value="NA-bd_OB-fold"/>
</dbReference>
<evidence type="ECO:0000256" key="6">
    <source>
        <dbReference type="HAMAP-Rule" id="MF_00031"/>
    </source>
</evidence>
<dbReference type="Pfam" id="PF07499">
    <property type="entry name" value="RuvA_C"/>
    <property type="match status" value="1"/>
</dbReference>
<evidence type="ECO:0000313" key="9">
    <source>
        <dbReference type="Proteomes" id="UP000199208"/>
    </source>
</evidence>
<evidence type="ECO:0000256" key="4">
    <source>
        <dbReference type="ARBA" id="ARBA00023172"/>
    </source>
</evidence>
<dbReference type="AlphaFoldDB" id="A0A1G5RW33"/>
<dbReference type="GO" id="GO:0005737">
    <property type="term" value="C:cytoplasm"/>
    <property type="evidence" value="ECO:0007669"/>
    <property type="project" value="UniProtKB-SubCell"/>
</dbReference>
<feature type="region of interest" description="Domain III" evidence="6">
    <location>
        <begin position="150"/>
        <end position="198"/>
    </location>
</feature>
<dbReference type="GO" id="GO:0005524">
    <property type="term" value="F:ATP binding"/>
    <property type="evidence" value="ECO:0007669"/>
    <property type="project" value="InterPro"/>
</dbReference>
<dbReference type="InterPro" id="IPR036267">
    <property type="entry name" value="RuvA_C_sf"/>
</dbReference>
<evidence type="ECO:0000256" key="5">
    <source>
        <dbReference type="ARBA" id="ARBA00023204"/>
    </source>
</evidence>
<comment type="domain">
    <text evidence="6">Has three domains with a flexible linker between the domains II and III and assumes an 'L' shape. Domain III is highly mobile and contacts RuvB.</text>
</comment>
<evidence type="ECO:0000313" key="8">
    <source>
        <dbReference type="EMBL" id="SCZ78345.1"/>
    </source>
</evidence>
<dbReference type="GO" id="GO:0009379">
    <property type="term" value="C:Holliday junction helicase complex"/>
    <property type="evidence" value="ECO:0007669"/>
    <property type="project" value="InterPro"/>
</dbReference>
<dbReference type="SUPFAM" id="SSF47781">
    <property type="entry name" value="RuvA domain 2-like"/>
    <property type="match status" value="1"/>
</dbReference>
<dbReference type="Pfam" id="PF01330">
    <property type="entry name" value="RuvA_N"/>
    <property type="match status" value="1"/>
</dbReference>
<dbReference type="SMART" id="SM00278">
    <property type="entry name" value="HhH1"/>
    <property type="match status" value="2"/>
</dbReference>
<keyword evidence="5 6" id="KW-0234">DNA repair</keyword>
<reference evidence="8 9" key="1">
    <citation type="submission" date="2016-10" db="EMBL/GenBank/DDBJ databases">
        <authorList>
            <person name="de Groot N.N."/>
        </authorList>
    </citation>
    <scope>NUCLEOTIDE SEQUENCE [LARGE SCALE GENOMIC DNA]</scope>
    <source>
        <strain evidence="8 9">DSM 2784</strain>
    </source>
</reference>
<dbReference type="CDD" id="cd14332">
    <property type="entry name" value="UBA_RuvA_C"/>
    <property type="match status" value="1"/>
</dbReference>
<dbReference type="InterPro" id="IPR000085">
    <property type="entry name" value="RuvA"/>
</dbReference>
<dbReference type="Proteomes" id="UP000199208">
    <property type="component" value="Unassembled WGS sequence"/>
</dbReference>
<comment type="function">
    <text evidence="6">The RuvA-RuvB-RuvC complex processes Holliday junction (HJ) DNA during genetic recombination and DNA repair, while the RuvA-RuvB complex plays an important role in the rescue of blocked DNA replication forks via replication fork reversal (RFR). RuvA specifically binds to HJ cruciform DNA, conferring on it an open structure. The RuvB hexamer acts as an ATP-dependent pump, pulling dsDNA into and through the RuvAB complex. HJ branch migration allows RuvC to scan DNA until it finds its consensus sequence, where it cleaves and resolves the cruciform DNA.</text>
</comment>
<dbReference type="GO" id="GO:0000400">
    <property type="term" value="F:four-way junction DNA binding"/>
    <property type="evidence" value="ECO:0007669"/>
    <property type="project" value="UniProtKB-UniRule"/>
</dbReference>
<protein>
    <recommendedName>
        <fullName evidence="6">Holliday junction branch migration complex subunit RuvA</fullName>
    </recommendedName>
</protein>
<dbReference type="Pfam" id="PF14520">
    <property type="entry name" value="HHH_5"/>
    <property type="match status" value="1"/>
</dbReference>
<keyword evidence="4 6" id="KW-0233">DNA recombination</keyword>
<comment type="subcellular location">
    <subcellularLocation>
        <location evidence="6">Cytoplasm</location>
    </subcellularLocation>
</comment>
<dbReference type="GO" id="GO:0006310">
    <property type="term" value="P:DNA recombination"/>
    <property type="evidence" value="ECO:0007669"/>
    <property type="project" value="UniProtKB-UniRule"/>
</dbReference>
<sequence>MYEYFRGTVAVIHPDKVILEVGNIGYSILTSATSAMACKVGDAATFFTSLIVREDSMTLVGFSTEEELKVFRLLTTVSGIGAKVAIAALSGIHYLELSRMIILGDADGLMKAPGVGKKTAQRIVLELRDKFSKTLSALPEADGFSMPKNVSVVSDAIEAMMALGYRKNDVEKIISRIDSRDLTVEEVIRQALSLMAVL</sequence>
<comment type="caution">
    <text evidence="6">Lacks conserved residue(s) required for the propagation of feature annotation.</text>
</comment>
<evidence type="ECO:0000259" key="7">
    <source>
        <dbReference type="SMART" id="SM00278"/>
    </source>
</evidence>
<name>A0A1G5RW33_9FIRM</name>
<dbReference type="RefSeq" id="WP_092590006.1">
    <property type="nucleotide sequence ID" value="NZ_FMWL01000004.1"/>
</dbReference>
<comment type="similarity">
    <text evidence="6">Belongs to the RuvA family.</text>
</comment>
<keyword evidence="3 6" id="KW-0238">DNA-binding</keyword>
<dbReference type="InterPro" id="IPR010994">
    <property type="entry name" value="RuvA_2-like"/>
</dbReference>
<keyword evidence="9" id="KW-1185">Reference proteome</keyword>
<organism evidence="8 9">
    <name type="scientific">Acidaminobacter hydrogenoformans DSM 2784</name>
    <dbReference type="NCBI Taxonomy" id="1120920"/>
    <lineage>
        <taxon>Bacteria</taxon>
        <taxon>Bacillati</taxon>
        <taxon>Bacillota</taxon>
        <taxon>Clostridia</taxon>
        <taxon>Peptostreptococcales</taxon>
        <taxon>Acidaminobacteraceae</taxon>
        <taxon>Acidaminobacter</taxon>
    </lineage>
</organism>
<keyword evidence="8" id="KW-0378">Hydrolase</keyword>
<dbReference type="InterPro" id="IPR003583">
    <property type="entry name" value="Hlx-hairpin-Hlx_DNA-bd_motif"/>
</dbReference>
<dbReference type="InterPro" id="IPR013849">
    <property type="entry name" value="DNA_helicase_Holl-junc_RuvA_I"/>
</dbReference>
<evidence type="ECO:0000256" key="3">
    <source>
        <dbReference type="ARBA" id="ARBA00023125"/>
    </source>
</evidence>
<dbReference type="HAMAP" id="MF_00031">
    <property type="entry name" value="DNA_HJ_migration_RuvA"/>
    <property type="match status" value="1"/>
</dbReference>
<keyword evidence="8" id="KW-0347">Helicase</keyword>
<keyword evidence="8" id="KW-0547">Nucleotide-binding</keyword>
<dbReference type="STRING" id="1120920.SAMN03080599_01219"/>
<evidence type="ECO:0000256" key="2">
    <source>
        <dbReference type="ARBA" id="ARBA00022763"/>
    </source>
</evidence>
<dbReference type="GO" id="GO:0009378">
    <property type="term" value="F:four-way junction helicase activity"/>
    <property type="evidence" value="ECO:0007669"/>
    <property type="project" value="InterPro"/>
</dbReference>
<dbReference type="OrthoDB" id="5293449at2"/>
<dbReference type="GO" id="GO:0048476">
    <property type="term" value="C:Holliday junction resolvase complex"/>
    <property type="evidence" value="ECO:0007669"/>
    <property type="project" value="UniProtKB-UniRule"/>
</dbReference>
<dbReference type="NCBIfam" id="TIGR00084">
    <property type="entry name" value="ruvA"/>
    <property type="match status" value="1"/>
</dbReference>
<accession>A0A1G5RW33</accession>
<dbReference type="Gene3D" id="1.10.150.20">
    <property type="entry name" value="5' to 3' exonuclease, C-terminal subdomain"/>
    <property type="match status" value="1"/>
</dbReference>
<dbReference type="InterPro" id="IPR011114">
    <property type="entry name" value="RuvA_C"/>
</dbReference>
<dbReference type="Gene3D" id="1.10.8.10">
    <property type="entry name" value="DNA helicase RuvA subunit, C-terminal domain"/>
    <property type="match status" value="1"/>
</dbReference>
<dbReference type="SUPFAM" id="SSF46929">
    <property type="entry name" value="DNA helicase RuvA subunit, C-terminal domain"/>
    <property type="match status" value="1"/>
</dbReference>
<keyword evidence="2 6" id="KW-0227">DNA damage</keyword>
<dbReference type="GO" id="GO:0006281">
    <property type="term" value="P:DNA repair"/>
    <property type="evidence" value="ECO:0007669"/>
    <property type="project" value="UniProtKB-UniRule"/>
</dbReference>
<keyword evidence="8" id="KW-0067">ATP-binding</keyword>
<keyword evidence="1 6" id="KW-0963">Cytoplasm</keyword>
<feature type="domain" description="Helix-hairpin-helix DNA-binding motif class 1" evidence="7">
    <location>
        <begin position="107"/>
        <end position="126"/>
    </location>
</feature>
<evidence type="ECO:0000256" key="1">
    <source>
        <dbReference type="ARBA" id="ARBA00022490"/>
    </source>
</evidence>
<gene>
    <name evidence="6" type="primary">ruvA</name>
    <name evidence="8" type="ORF">SAMN03080599_01219</name>
</gene>
<dbReference type="EMBL" id="FMWL01000004">
    <property type="protein sequence ID" value="SCZ78345.1"/>
    <property type="molecule type" value="Genomic_DNA"/>
</dbReference>